<gene>
    <name evidence="6" type="ORF">VNI00_006634</name>
</gene>
<reference evidence="6 7" key="1">
    <citation type="submission" date="2024-01" db="EMBL/GenBank/DDBJ databases">
        <title>A draft genome for a cacao thread blight-causing isolate of Paramarasmius palmivorus.</title>
        <authorList>
            <person name="Baruah I.K."/>
            <person name="Bukari Y."/>
            <person name="Amoako-Attah I."/>
            <person name="Meinhardt L.W."/>
            <person name="Bailey B.A."/>
            <person name="Cohen S.P."/>
        </authorList>
    </citation>
    <scope>NUCLEOTIDE SEQUENCE [LARGE SCALE GENOMIC DNA]</scope>
    <source>
        <strain evidence="6 7">GH-12</strain>
    </source>
</reference>
<dbReference type="Pfam" id="PF00780">
    <property type="entry name" value="CNH"/>
    <property type="match status" value="1"/>
</dbReference>
<evidence type="ECO:0000313" key="6">
    <source>
        <dbReference type="EMBL" id="KAK7047403.1"/>
    </source>
</evidence>
<evidence type="ECO:0000256" key="3">
    <source>
        <dbReference type="ARBA" id="ARBA00022490"/>
    </source>
</evidence>
<evidence type="ECO:0000256" key="1">
    <source>
        <dbReference type="ARBA" id="ARBA00004496"/>
    </source>
</evidence>
<dbReference type="InterPro" id="IPR001180">
    <property type="entry name" value="CNH_dom"/>
</dbReference>
<evidence type="ECO:0000259" key="5">
    <source>
        <dbReference type="PROSITE" id="PS50219"/>
    </source>
</evidence>
<evidence type="ECO:0000256" key="2">
    <source>
        <dbReference type="ARBA" id="ARBA00022448"/>
    </source>
</evidence>
<dbReference type="PANTHER" id="PTHR12894">
    <property type="entry name" value="CNH DOMAIN CONTAINING"/>
    <property type="match status" value="1"/>
</dbReference>
<organism evidence="6 7">
    <name type="scientific">Paramarasmius palmivorus</name>
    <dbReference type="NCBI Taxonomy" id="297713"/>
    <lineage>
        <taxon>Eukaryota</taxon>
        <taxon>Fungi</taxon>
        <taxon>Dikarya</taxon>
        <taxon>Basidiomycota</taxon>
        <taxon>Agaricomycotina</taxon>
        <taxon>Agaricomycetes</taxon>
        <taxon>Agaricomycetidae</taxon>
        <taxon>Agaricales</taxon>
        <taxon>Marasmiineae</taxon>
        <taxon>Marasmiaceae</taxon>
        <taxon>Paramarasmius</taxon>
    </lineage>
</organism>
<dbReference type="PROSITE" id="PS50219">
    <property type="entry name" value="CNH"/>
    <property type="match status" value="1"/>
</dbReference>
<keyword evidence="4" id="KW-0653">Protein transport</keyword>
<dbReference type="EMBL" id="JAYKXP010000020">
    <property type="protein sequence ID" value="KAK7047403.1"/>
    <property type="molecule type" value="Genomic_DNA"/>
</dbReference>
<keyword evidence="2" id="KW-0813">Transport</keyword>
<dbReference type="AlphaFoldDB" id="A0AAW0D525"/>
<dbReference type="GO" id="GO:0015031">
    <property type="term" value="P:protein transport"/>
    <property type="evidence" value="ECO:0007669"/>
    <property type="project" value="UniProtKB-KW"/>
</dbReference>
<keyword evidence="7" id="KW-1185">Reference proteome</keyword>
<keyword evidence="3" id="KW-0963">Cytoplasm</keyword>
<protein>
    <recommendedName>
        <fullName evidence="5">CNH domain-containing protein</fullName>
    </recommendedName>
</protein>
<dbReference type="Proteomes" id="UP001383192">
    <property type="component" value="Unassembled WGS sequence"/>
</dbReference>
<dbReference type="PANTHER" id="PTHR12894:SF27">
    <property type="entry name" value="TRANSFORMING GROWTH FACTOR-BETA RECEPTOR-ASSOCIATED PROTEIN 1"/>
    <property type="match status" value="1"/>
</dbReference>
<feature type="domain" description="CNH" evidence="5">
    <location>
        <begin position="27"/>
        <end position="324"/>
    </location>
</feature>
<dbReference type="GO" id="GO:0006914">
    <property type="term" value="P:autophagy"/>
    <property type="evidence" value="ECO:0007669"/>
    <property type="project" value="TreeGrafter"/>
</dbReference>
<dbReference type="GO" id="GO:0016020">
    <property type="term" value="C:membrane"/>
    <property type="evidence" value="ECO:0007669"/>
    <property type="project" value="TreeGrafter"/>
</dbReference>
<dbReference type="GO" id="GO:0034058">
    <property type="term" value="P:endosomal vesicle fusion"/>
    <property type="evidence" value="ECO:0007669"/>
    <property type="project" value="TreeGrafter"/>
</dbReference>
<comment type="caution">
    <text evidence="6">The sequence shown here is derived from an EMBL/GenBank/DDBJ whole genome shotgun (WGS) entry which is preliminary data.</text>
</comment>
<name>A0AAW0D525_9AGAR</name>
<accession>A0AAW0D525</accession>
<evidence type="ECO:0000313" key="7">
    <source>
        <dbReference type="Proteomes" id="UP001383192"/>
    </source>
</evidence>
<proteinExistence type="predicted"/>
<comment type="subcellular location">
    <subcellularLocation>
        <location evidence="1">Cytoplasm</location>
    </subcellularLocation>
</comment>
<dbReference type="InterPro" id="IPR032914">
    <property type="entry name" value="Vam6/VPS39/TRAP1"/>
</dbReference>
<sequence>MNIPEVPPFQLQELISSISEGTGLGPDVQVRCAQAHGSEIYVGCSNGELIRYALQANDPNKIASYTILSRQSLPNDKPVEEIVLLPSISRALVLSGHSIDYLADNQIHFYTLPSLDVVASNIIKPIRHVVTFAVDHEHLIRPAQPISGTPTRPEPVEFCVIKRNAISMYSLRDRLLFQKEIPLPQGTRTLARRSGSALCMADSEFYNIVDLENSQMFPLLPLNQSPDIDIQVKPFITVTAPGEFLLISWTGASALGIFVNSNGDPVRGTLEWPGHPKSMCFDYPYITTLLPNDTIEIHNVDTQGIVQVVSAPPEKEGDSEGTSERSALTASMAGFLVPSTQRSAKMRTVPVSLLR</sequence>
<dbReference type="GO" id="GO:0005737">
    <property type="term" value="C:cytoplasm"/>
    <property type="evidence" value="ECO:0007669"/>
    <property type="project" value="UniProtKB-SubCell"/>
</dbReference>
<evidence type="ECO:0000256" key="4">
    <source>
        <dbReference type="ARBA" id="ARBA00022927"/>
    </source>
</evidence>